<dbReference type="InterPro" id="IPR055342">
    <property type="entry name" value="MreC_beta-barrel_core"/>
</dbReference>
<dbReference type="STRING" id="283737.SAMN05660453_0616"/>
<feature type="coiled-coil region" evidence="6">
    <location>
        <begin position="89"/>
        <end position="116"/>
    </location>
</feature>
<dbReference type="InterPro" id="IPR042177">
    <property type="entry name" value="Cell/Rod_1"/>
</dbReference>
<organism evidence="8 9">
    <name type="scientific">Fructobacillus durionis</name>
    <dbReference type="NCBI Taxonomy" id="283737"/>
    <lineage>
        <taxon>Bacteria</taxon>
        <taxon>Bacillati</taxon>
        <taxon>Bacillota</taxon>
        <taxon>Bacilli</taxon>
        <taxon>Lactobacillales</taxon>
        <taxon>Lactobacillaceae</taxon>
        <taxon>Fructobacillus</taxon>
    </lineage>
</organism>
<keyword evidence="6" id="KW-0175">Coiled coil</keyword>
<dbReference type="NCBIfam" id="TIGR00219">
    <property type="entry name" value="mreC"/>
    <property type="match status" value="1"/>
</dbReference>
<evidence type="ECO:0000256" key="5">
    <source>
        <dbReference type="PIRNR" id="PIRNR038471"/>
    </source>
</evidence>
<evidence type="ECO:0000256" key="4">
    <source>
        <dbReference type="ARBA" id="ARBA00032089"/>
    </source>
</evidence>
<keyword evidence="9" id="KW-1185">Reference proteome</keyword>
<proteinExistence type="inferred from homology"/>
<name>A0A1I1F1J6_9LACO</name>
<dbReference type="OrthoDB" id="9792313at2"/>
<feature type="domain" description="Rod shape-determining protein MreC beta-barrel core" evidence="7">
    <location>
        <begin position="127"/>
        <end position="278"/>
    </location>
</feature>
<dbReference type="GO" id="GO:0008360">
    <property type="term" value="P:regulation of cell shape"/>
    <property type="evidence" value="ECO:0007669"/>
    <property type="project" value="UniProtKB-KW"/>
</dbReference>
<comment type="similarity">
    <text evidence="1 5">Belongs to the MreC family.</text>
</comment>
<dbReference type="PANTHER" id="PTHR34138">
    <property type="entry name" value="CELL SHAPE-DETERMINING PROTEIN MREC"/>
    <property type="match status" value="1"/>
</dbReference>
<dbReference type="Proteomes" id="UP000199376">
    <property type="component" value="Unassembled WGS sequence"/>
</dbReference>
<dbReference type="EMBL" id="FOLI01000002">
    <property type="protein sequence ID" value="SFB92792.1"/>
    <property type="molecule type" value="Genomic_DNA"/>
</dbReference>
<evidence type="ECO:0000256" key="2">
    <source>
        <dbReference type="ARBA" id="ARBA00013855"/>
    </source>
</evidence>
<accession>A0A1I1F1J6</accession>
<dbReference type="PIRSF" id="PIRSF038471">
    <property type="entry name" value="MreC"/>
    <property type="match status" value="1"/>
</dbReference>
<evidence type="ECO:0000313" key="9">
    <source>
        <dbReference type="Proteomes" id="UP000199376"/>
    </source>
</evidence>
<keyword evidence="3 5" id="KW-0133">Cell shape</keyword>
<evidence type="ECO:0000256" key="3">
    <source>
        <dbReference type="ARBA" id="ARBA00022960"/>
    </source>
</evidence>
<dbReference type="InterPro" id="IPR007221">
    <property type="entry name" value="MreC"/>
</dbReference>
<evidence type="ECO:0000256" key="1">
    <source>
        <dbReference type="ARBA" id="ARBA00009369"/>
    </source>
</evidence>
<dbReference type="RefSeq" id="WP_091501958.1">
    <property type="nucleotide sequence ID" value="NZ_FOLI01000002.1"/>
</dbReference>
<dbReference type="InterPro" id="IPR042175">
    <property type="entry name" value="Cell/Rod_MreC_2"/>
</dbReference>
<dbReference type="Gene3D" id="2.40.10.350">
    <property type="entry name" value="Rod shape-determining protein MreC, domain 2"/>
    <property type="match status" value="1"/>
</dbReference>
<evidence type="ECO:0000256" key="6">
    <source>
        <dbReference type="SAM" id="Coils"/>
    </source>
</evidence>
<dbReference type="GO" id="GO:0005886">
    <property type="term" value="C:plasma membrane"/>
    <property type="evidence" value="ECO:0007669"/>
    <property type="project" value="TreeGrafter"/>
</dbReference>
<reference evidence="8 9" key="1">
    <citation type="submission" date="2016-10" db="EMBL/GenBank/DDBJ databases">
        <authorList>
            <person name="de Groot N.N."/>
        </authorList>
    </citation>
    <scope>NUCLEOTIDE SEQUENCE [LARGE SCALE GENOMIC DNA]</scope>
    <source>
        <strain evidence="8 9">DSM 19113</strain>
    </source>
</reference>
<sequence>MRKIFSSKTVVLLMLGFLVVVGLIVGSNWWAKRTNNPPFFQRAVNDLTGGAAKIISIPTNAVGNRANSLANLLNTFSENKALKSKLDGYAENKVKLQTVEEENQSLKKQLDLKKTLTDYETISAVTISRSPTTWNSQLVIDKGAKSGIKKGMPVLGDSGIIGLVSEVNTVNSKVTLISNTTEDTNQIAITVKGSAGDTNGIITDYDADKKMLVMGSVSNTANVNKGDTVVTSGLGGRVPSGLLVGKISEVTTDSYGLSKKIYIEPSSDLSKISTVLVAKSSMES</sequence>
<evidence type="ECO:0000259" key="7">
    <source>
        <dbReference type="Pfam" id="PF04085"/>
    </source>
</evidence>
<dbReference type="AlphaFoldDB" id="A0A1I1F1J6"/>
<dbReference type="Gene3D" id="2.40.10.340">
    <property type="entry name" value="Rod shape-determining protein MreC, domain 1"/>
    <property type="match status" value="1"/>
</dbReference>
<evidence type="ECO:0000313" key="8">
    <source>
        <dbReference type="EMBL" id="SFB92792.1"/>
    </source>
</evidence>
<comment type="function">
    <text evidence="5">Involved in formation and maintenance of cell shape.</text>
</comment>
<protein>
    <recommendedName>
        <fullName evidence="2 5">Cell shape-determining protein MreC</fullName>
    </recommendedName>
    <alternativeName>
        <fullName evidence="4 5">Cell shape protein MreC</fullName>
    </alternativeName>
</protein>
<dbReference type="Pfam" id="PF04085">
    <property type="entry name" value="MreC"/>
    <property type="match status" value="1"/>
</dbReference>
<dbReference type="PANTHER" id="PTHR34138:SF1">
    <property type="entry name" value="CELL SHAPE-DETERMINING PROTEIN MREC"/>
    <property type="match status" value="1"/>
</dbReference>
<gene>
    <name evidence="8" type="ORF">SAMN05660453_0616</name>
</gene>